<dbReference type="EMBL" id="VMNW02000105">
    <property type="protein sequence ID" value="KAA9151160.1"/>
    <property type="molecule type" value="Genomic_DNA"/>
</dbReference>
<evidence type="ECO:0000256" key="1">
    <source>
        <dbReference type="SAM" id="Phobius"/>
    </source>
</evidence>
<comment type="caution">
    <text evidence="3">The sequence shown here is derived from an EMBL/GenBank/DDBJ whole genome shotgun (WGS) entry which is preliminary data.</text>
</comment>
<dbReference type="PANTHER" id="PTHR33371:SF4">
    <property type="entry name" value="INTERMEMBRANE PHOSPHOLIPID TRANSPORT SYSTEM BINDING PROTEIN MLAD"/>
    <property type="match status" value="1"/>
</dbReference>
<dbReference type="AlphaFoldDB" id="A0A5N0USZ9"/>
<protein>
    <submittedName>
        <fullName evidence="3">MCE family protein</fullName>
    </submittedName>
</protein>
<evidence type="ECO:0000259" key="2">
    <source>
        <dbReference type="Pfam" id="PF02470"/>
    </source>
</evidence>
<proteinExistence type="predicted"/>
<organism evidence="3 4">
    <name type="scientific">Amycolatopsis acidicola</name>
    <dbReference type="NCBI Taxonomy" id="2596893"/>
    <lineage>
        <taxon>Bacteria</taxon>
        <taxon>Bacillati</taxon>
        <taxon>Actinomycetota</taxon>
        <taxon>Actinomycetes</taxon>
        <taxon>Pseudonocardiales</taxon>
        <taxon>Pseudonocardiaceae</taxon>
        <taxon>Amycolatopsis</taxon>
    </lineage>
</organism>
<keyword evidence="4" id="KW-1185">Reference proteome</keyword>
<gene>
    <name evidence="3" type="ORF">FPZ12_039510</name>
</gene>
<name>A0A5N0USZ9_9PSEU</name>
<keyword evidence="1" id="KW-0472">Membrane</keyword>
<reference evidence="3" key="1">
    <citation type="submission" date="2019-09" db="EMBL/GenBank/DDBJ databases">
        <authorList>
            <person name="Teo W.F.A."/>
            <person name="Duangmal K."/>
        </authorList>
    </citation>
    <scope>NUCLEOTIDE SEQUENCE [LARGE SCALE GENOMIC DNA]</scope>
    <source>
        <strain evidence="3">K81G1</strain>
    </source>
</reference>
<dbReference type="InterPro" id="IPR052336">
    <property type="entry name" value="MlaD_Phospholipid_Transporter"/>
</dbReference>
<dbReference type="PANTHER" id="PTHR33371">
    <property type="entry name" value="INTERMEMBRANE PHOSPHOLIPID TRANSPORT SYSTEM BINDING PROTEIN MLAD-RELATED"/>
    <property type="match status" value="1"/>
</dbReference>
<sequence>MKYRIVVVIVVAGLLVAGGLWYFRPKPTLAFSADFTQADGVYPGNKVTILGVPVGTVTAVEPRGATVRVSMALPADTKIPDNAQAWIAAPSVISEKNVELTPAYRGGGLLAGGAVIPAERTHSPLSWDSLMSSVDTLLTALGSDGGATGKVLHAGATLLDGNGAKVRDALRNISQASGVLTSNGDDTTKLLSSLQQLVQLITDNKSTVDSVTTSVTQAAQLFAGQRDQIADTIDRLSGLLTQVSDLVDRHGAPLTADLQQLSQLSSTILAHQQALTEVLDTAPLAFGNFDRAVTPDHRLRIRLDLSTNLSQVPLTQDLCARFPIPLCNGPGIVNPVPIPPDVTQALGIDSVLGGGK</sequence>
<dbReference type="GO" id="GO:0005576">
    <property type="term" value="C:extracellular region"/>
    <property type="evidence" value="ECO:0007669"/>
    <property type="project" value="TreeGrafter"/>
</dbReference>
<dbReference type="RefSeq" id="WP_144756099.1">
    <property type="nucleotide sequence ID" value="NZ_VMNW02000105.1"/>
</dbReference>
<dbReference type="OrthoDB" id="4516955at2"/>
<dbReference type="InterPro" id="IPR005693">
    <property type="entry name" value="Mce"/>
</dbReference>
<accession>A0A5N0USZ9</accession>
<keyword evidence="1" id="KW-1133">Transmembrane helix</keyword>
<feature type="transmembrane region" description="Helical" evidence="1">
    <location>
        <begin position="5"/>
        <end position="23"/>
    </location>
</feature>
<dbReference type="NCBIfam" id="TIGR00996">
    <property type="entry name" value="Mtu_fam_mce"/>
    <property type="match status" value="1"/>
</dbReference>
<dbReference type="InterPro" id="IPR003399">
    <property type="entry name" value="Mce/MlaD"/>
</dbReference>
<feature type="domain" description="Mce/MlaD" evidence="2">
    <location>
        <begin position="30"/>
        <end position="102"/>
    </location>
</feature>
<evidence type="ECO:0000313" key="3">
    <source>
        <dbReference type="EMBL" id="KAA9151160.1"/>
    </source>
</evidence>
<dbReference type="Proteomes" id="UP000319769">
    <property type="component" value="Unassembled WGS sequence"/>
</dbReference>
<dbReference type="Pfam" id="PF02470">
    <property type="entry name" value="MlaD"/>
    <property type="match status" value="1"/>
</dbReference>
<evidence type="ECO:0000313" key="4">
    <source>
        <dbReference type="Proteomes" id="UP000319769"/>
    </source>
</evidence>
<keyword evidence="1" id="KW-0812">Transmembrane</keyword>